<evidence type="ECO:0000256" key="1">
    <source>
        <dbReference type="ARBA" id="ARBA00013194"/>
    </source>
</evidence>
<evidence type="ECO:0000256" key="2">
    <source>
        <dbReference type="ARBA" id="ARBA00023110"/>
    </source>
</evidence>
<evidence type="ECO:0000256" key="3">
    <source>
        <dbReference type="ARBA" id="ARBA00023235"/>
    </source>
</evidence>
<proteinExistence type="predicted"/>
<dbReference type="EMBL" id="JAGQLF010000045">
    <property type="protein sequence ID" value="MCA9387082.1"/>
    <property type="molecule type" value="Genomic_DNA"/>
</dbReference>
<comment type="caution">
    <text evidence="6">The sequence shown here is derived from an EMBL/GenBank/DDBJ whole genome shotgun (WGS) entry which is preliminary data.</text>
</comment>
<feature type="domain" description="PPIase cyclophilin-type" evidence="5">
    <location>
        <begin position="72"/>
        <end position="250"/>
    </location>
</feature>
<dbReference type="GO" id="GO:0003755">
    <property type="term" value="F:peptidyl-prolyl cis-trans isomerase activity"/>
    <property type="evidence" value="ECO:0007669"/>
    <property type="project" value="UniProtKB-KW"/>
</dbReference>
<dbReference type="PANTHER" id="PTHR45625:SF4">
    <property type="entry name" value="PEPTIDYLPROLYL ISOMERASE DOMAIN AND WD REPEAT-CONTAINING PROTEIN 1"/>
    <property type="match status" value="1"/>
</dbReference>
<dbReference type="PROSITE" id="PS50072">
    <property type="entry name" value="CSA_PPIASE_2"/>
    <property type="match status" value="1"/>
</dbReference>
<keyword evidence="2" id="KW-0697">Rotamase</keyword>
<dbReference type="AlphaFoldDB" id="A0A955LB97"/>
<dbReference type="InterPro" id="IPR044666">
    <property type="entry name" value="Cyclophilin_A-like"/>
</dbReference>
<dbReference type="EC" id="5.2.1.8" evidence="1"/>
<keyword evidence="4" id="KW-0812">Transmembrane</keyword>
<organism evidence="6 7">
    <name type="scientific">Candidatus Dojkabacteria bacterium</name>
    <dbReference type="NCBI Taxonomy" id="2099670"/>
    <lineage>
        <taxon>Bacteria</taxon>
        <taxon>Candidatus Dojkabacteria</taxon>
    </lineage>
</organism>
<dbReference type="Proteomes" id="UP000714915">
    <property type="component" value="Unassembled WGS sequence"/>
</dbReference>
<keyword evidence="4" id="KW-1133">Transmembrane helix</keyword>
<keyword evidence="3 6" id="KW-0413">Isomerase</keyword>
<evidence type="ECO:0000259" key="5">
    <source>
        <dbReference type="PROSITE" id="PS50072"/>
    </source>
</evidence>
<evidence type="ECO:0000313" key="7">
    <source>
        <dbReference type="Proteomes" id="UP000714915"/>
    </source>
</evidence>
<dbReference type="PANTHER" id="PTHR45625">
    <property type="entry name" value="PEPTIDYL-PROLYL CIS-TRANS ISOMERASE-RELATED"/>
    <property type="match status" value="1"/>
</dbReference>
<evidence type="ECO:0000313" key="6">
    <source>
        <dbReference type="EMBL" id="MCA9387082.1"/>
    </source>
</evidence>
<accession>A0A955LB97</accession>
<reference evidence="6" key="1">
    <citation type="submission" date="2020-04" db="EMBL/GenBank/DDBJ databases">
        <authorList>
            <person name="Zhang T."/>
        </authorList>
    </citation>
    <scope>NUCLEOTIDE SEQUENCE</scope>
    <source>
        <strain evidence="6">HKST-UBA09</strain>
    </source>
</reference>
<dbReference type="SUPFAM" id="SSF50891">
    <property type="entry name" value="Cyclophilin-like"/>
    <property type="match status" value="1"/>
</dbReference>
<feature type="transmembrane region" description="Helical" evidence="4">
    <location>
        <begin position="9"/>
        <end position="35"/>
    </location>
</feature>
<dbReference type="Pfam" id="PF00160">
    <property type="entry name" value="Pro_isomerase"/>
    <property type="match status" value="1"/>
</dbReference>
<dbReference type="InterPro" id="IPR029000">
    <property type="entry name" value="Cyclophilin-like_dom_sf"/>
</dbReference>
<dbReference type="CDD" id="cd00317">
    <property type="entry name" value="cyclophilin"/>
    <property type="match status" value="1"/>
</dbReference>
<gene>
    <name evidence="6" type="ORF">KC669_03545</name>
</gene>
<name>A0A955LB97_9BACT</name>
<dbReference type="Gene3D" id="2.40.100.10">
    <property type="entry name" value="Cyclophilin-like"/>
    <property type="match status" value="1"/>
</dbReference>
<sequence length="253" mass="28608">MFKEENRIWLYLIGILIMFGVLALTTQNVLFPFVYKGERNVEIQKTFDTPPAMIINTNLDYLANMYINGNLVTIDLFEKNAPSNVNNFVYLALNNYYDGTQFHRLFKDLLIQGGDRNTLDSDPSNDGKGYPGYIIDDEINLTTLNLTEKQIQNRINYGINSNPNLNSVNLVKYTLAMASNTPDSNGSQFFIVLADSSDPRLTEMNGKYTVIGQVIDGFATLNQLQNVQVDSSDKNIPRPVQQIILNNLVIFTK</sequence>
<reference evidence="6" key="2">
    <citation type="journal article" date="2021" name="Microbiome">
        <title>Successional dynamics and alternative stable states in a saline activated sludge microbial community over 9 years.</title>
        <authorList>
            <person name="Wang Y."/>
            <person name="Ye J."/>
            <person name="Ju F."/>
            <person name="Liu L."/>
            <person name="Boyd J.A."/>
            <person name="Deng Y."/>
            <person name="Parks D.H."/>
            <person name="Jiang X."/>
            <person name="Yin X."/>
            <person name="Woodcroft B.J."/>
            <person name="Tyson G.W."/>
            <person name="Hugenholtz P."/>
            <person name="Polz M.F."/>
            <person name="Zhang T."/>
        </authorList>
    </citation>
    <scope>NUCLEOTIDE SEQUENCE</scope>
    <source>
        <strain evidence="6">HKST-UBA09</strain>
    </source>
</reference>
<evidence type="ECO:0000256" key="4">
    <source>
        <dbReference type="SAM" id="Phobius"/>
    </source>
</evidence>
<dbReference type="InterPro" id="IPR002130">
    <property type="entry name" value="Cyclophilin-type_PPIase_dom"/>
</dbReference>
<protein>
    <recommendedName>
        <fullName evidence="1">peptidylprolyl isomerase</fullName>
        <ecNumber evidence="1">5.2.1.8</ecNumber>
    </recommendedName>
</protein>
<keyword evidence="4" id="KW-0472">Membrane</keyword>